<dbReference type="NCBIfam" id="TIGR00286">
    <property type="entry name" value="pyruvoyl-dependent arginine decarboxylase"/>
    <property type="match status" value="1"/>
</dbReference>
<feature type="modified residue" description="Pyruvic acid (Ser)" evidence="6">
    <location>
        <position position="86"/>
    </location>
</feature>
<evidence type="ECO:0000256" key="2">
    <source>
        <dbReference type="ARBA" id="ARBA00022793"/>
    </source>
</evidence>
<feature type="site" description="Cleavage (non-hydrolytic)" evidence="6">
    <location>
        <begin position="85"/>
        <end position="86"/>
    </location>
</feature>
<keyword evidence="4 6" id="KW-0670">Pyruvate</keyword>
<sequence>MEASSSRRRSAGVFPSSAVRVGKVYKSRDEGTGSCKVRWVVKMSWMTPKRAFMGAAAAEGGTKLNAFDNALLKLGIGNVNLVKLSSVIPAHIEWIEKVHDVPIGMLLPTVYAHIESDEPGMTISAALGVGISEGNEGGLIYEYSGYCTKEEAEEMVRKMVEEGFAVRGWKLKEFKAVSAEITVKEKPAAVVAAVVMFPY</sequence>
<feature type="chain" id="PRO_5023504149" description="Pyruvoyl-dependent arginine decarboxylase subunit beta" evidence="6">
    <location>
        <begin position="1"/>
        <end position="85"/>
    </location>
</feature>
<dbReference type="SFLD" id="SFLDS00055">
    <property type="entry name" value="Pyruvoyl-Dependent_Histidine/A"/>
    <property type="match status" value="1"/>
</dbReference>
<dbReference type="InterPro" id="IPR016105">
    <property type="entry name" value="Pyr-dep_his/arg-deCO2ase_sand"/>
</dbReference>
<dbReference type="STRING" id="593117.TGAM_0581"/>
<protein>
    <recommendedName>
        <fullName evidence="6">Pyruvoyl-dependent arginine decarboxylase</fullName>
        <shortName evidence="6">PvlArgDC</shortName>
        <ecNumber evidence="6">4.1.1.19</ecNumber>
    </recommendedName>
    <component>
        <recommendedName>
            <fullName evidence="6">Pyruvoyl-dependent arginine decarboxylase subunit beta</fullName>
        </recommendedName>
    </component>
    <component>
        <recommendedName>
            <fullName evidence="6">Pyruvoyl-dependent arginine decarboxylase subunit alpha</fullName>
        </recommendedName>
    </component>
</protein>
<dbReference type="PATRIC" id="fig|593117.10.peg.579"/>
<keyword evidence="2 6" id="KW-0210">Decarboxylase</keyword>
<comment type="cofactor">
    <cofactor evidence="6">
        <name>pyruvate</name>
        <dbReference type="ChEBI" id="CHEBI:15361"/>
    </cofactor>
    <text evidence="6">Binds 1 pyruvoyl group covalently per subunit.</text>
</comment>
<comment type="catalytic activity">
    <reaction evidence="5 6">
        <text>L-arginine + H(+) = agmatine + CO2</text>
        <dbReference type="Rhea" id="RHEA:17641"/>
        <dbReference type="ChEBI" id="CHEBI:15378"/>
        <dbReference type="ChEBI" id="CHEBI:16526"/>
        <dbReference type="ChEBI" id="CHEBI:32682"/>
        <dbReference type="ChEBI" id="CHEBI:58145"/>
        <dbReference type="EC" id="4.1.1.19"/>
    </reaction>
</comment>
<dbReference type="Pfam" id="PF01862">
    <property type="entry name" value="PvlArgDC"/>
    <property type="match status" value="1"/>
</dbReference>
<evidence type="ECO:0000313" key="8">
    <source>
        <dbReference type="Proteomes" id="UP000001488"/>
    </source>
</evidence>
<evidence type="ECO:0000256" key="3">
    <source>
        <dbReference type="ARBA" id="ARBA00023239"/>
    </source>
</evidence>
<dbReference type="KEGG" id="tga:TGAM_0581"/>
<dbReference type="PaxDb" id="593117-TGAM_0581"/>
<evidence type="ECO:0000313" key="7">
    <source>
        <dbReference type="EMBL" id="ACS33083.1"/>
    </source>
</evidence>
<keyword evidence="8" id="KW-1185">Reference proteome</keyword>
<dbReference type="AlphaFoldDB" id="C5A4C1"/>
<dbReference type="InterPro" id="IPR016104">
    <property type="entry name" value="Pyr-dep_his/arg-deCO2ase"/>
</dbReference>
<dbReference type="InterPro" id="IPR002724">
    <property type="entry name" value="Pyruvoyl-dep_arg_deCO2ase"/>
</dbReference>
<name>C5A4C1_THEGJ</name>
<proteinExistence type="inferred from homology"/>
<keyword evidence="3 6" id="KW-0456">Lyase</keyword>
<dbReference type="Proteomes" id="UP000001488">
    <property type="component" value="Chromosome"/>
</dbReference>
<dbReference type="GO" id="GO:0006527">
    <property type="term" value="P:L-arginine catabolic process"/>
    <property type="evidence" value="ECO:0007669"/>
    <property type="project" value="InterPro"/>
</dbReference>
<dbReference type="HAMAP" id="MF_01404">
    <property type="entry name" value="PvlArgDC"/>
    <property type="match status" value="1"/>
</dbReference>
<dbReference type="Gene3D" id="3.30.60.30">
    <property type="match status" value="1"/>
</dbReference>
<dbReference type="SFLD" id="SFLDF00471">
    <property type="entry name" value="Pyruvoyl-dependent_arginine_de"/>
    <property type="match status" value="1"/>
</dbReference>
<dbReference type="eggNOG" id="arCOG04490">
    <property type="taxonomic scope" value="Archaea"/>
</dbReference>
<evidence type="ECO:0000256" key="6">
    <source>
        <dbReference type="HAMAP-Rule" id="MF_01404"/>
    </source>
</evidence>
<dbReference type="PANTHER" id="PTHR40438">
    <property type="entry name" value="PYRUVOYL-DEPENDENT ARGININE DECARBOXYLASE"/>
    <property type="match status" value="1"/>
</dbReference>
<dbReference type="EC" id="4.1.1.19" evidence="6"/>
<accession>C5A4C1</accession>
<reference evidence="7 8" key="1">
    <citation type="journal article" date="2007" name="Genome Biol.">
        <title>Genome analysis and genome-wide proteomics of Thermococcus gammatolerans, the most radioresistant organism known amongst the Archaea.</title>
        <authorList>
            <person name="Zivanovic Y."/>
            <person name="Armengaud J."/>
            <person name="Lagorce A."/>
            <person name="Leplat C."/>
            <person name="Guerin P."/>
            <person name="Dutertre M."/>
            <person name="Anthouard V."/>
            <person name="Forterre P."/>
            <person name="Wincker P."/>
            <person name="Confalonieri F."/>
        </authorList>
    </citation>
    <scope>NUCLEOTIDE SEQUENCE [LARGE SCALE GENOMIC DNA]</scope>
    <source>
        <strain evidence="8">DSM 15229 / JCM 11827 / EJ3</strain>
    </source>
</reference>
<dbReference type="Gene3D" id="3.50.20.10">
    <property type="entry name" value="Pyruvoyl-Dependent Histidine Decarboxylase, subunit B"/>
    <property type="match status" value="1"/>
</dbReference>
<dbReference type="EMBL" id="CP001398">
    <property type="protein sequence ID" value="ACS33083.1"/>
    <property type="molecule type" value="Genomic_DNA"/>
</dbReference>
<comment type="similarity">
    <text evidence="1 6">Belongs to the PdaD family.</text>
</comment>
<dbReference type="SFLD" id="SFLDG01170">
    <property type="entry name" value="Pyruvoyl-dependent_arginine_de"/>
    <property type="match status" value="1"/>
</dbReference>
<organism evidence="7 8">
    <name type="scientific">Thermococcus gammatolerans (strain DSM 15229 / JCM 11827 / EJ3)</name>
    <dbReference type="NCBI Taxonomy" id="593117"/>
    <lineage>
        <taxon>Archaea</taxon>
        <taxon>Methanobacteriati</taxon>
        <taxon>Methanobacteriota</taxon>
        <taxon>Thermococci</taxon>
        <taxon>Thermococcales</taxon>
        <taxon>Thermococcaceae</taxon>
        <taxon>Thermococcus</taxon>
    </lineage>
</organism>
<gene>
    <name evidence="6 7" type="primary">pdaD</name>
    <name evidence="7" type="ordered locus">TGAM_0581</name>
</gene>
<evidence type="ECO:0000256" key="1">
    <source>
        <dbReference type="ARBA" id="ARBA00007412"/>
    </source>
</evidence>
<dbReference type="SUPFAM" id="SSF56271">
    <property type="entry name" value="Pyruvoyl-dependent histidine and arginine decarboxylases"/>
    <property type="match status" value="1"/>
</dbReference>
<evidence type="ECO:0000256" key="5">
    <source>
        <dbReference type="ARBA" id="ARBA00049309"/>
    </source>
</evidence>
<dbReference type="PANTHER" id="PTHR40438:SF1">
    <property type="entry name" value="PYRUVOYL-DEPENDENT ARGININE DECARBOXYLASE"/>
    <property type="match status" value="1"/>
</dbReference>
<dbReference type="GO" id="GO:0008792">
    <property type="term" value="F:arginine decarboxylase activity"/>
    <property type="evidence" value="ECO:0007669"/>
    <property type="project" value="UniProtKB-UniRule"/>
</dbReference>
<dbReference type="HOGENOM" id="CLU_114389_2_0_2"/>
<evidence type="ECO:0000256" key="4">
    <source>
        <dbReference type="ARBA" id="ARBA00023317"/>
    </source>
</evidence>
<feature type="chain" id="PRO_5023504150" description="Pyruvoyl-dependent arginine decarboxylase subunit alpha" evidence="6">
    <location>
        <begin position="86"/>
        <end position="199"/>
    </location>
</feature>